<organism evidence="1 2">
    <name type="scientific">Candidatus Nomurabacteria bacterium RIFCSPLOWO2_01_FULL_40_18</name>
    <dbReference type="NCBI Taxonomy" id="1801773"/>
    <lineage>
        <taxon>Bacteria</taxon>
        <taxon>Candidatus Nomuraibacteriota</taxon>
    </lineage>
</organism>
<proteinExistence type="predicted"/>
<name>A0A1F6XL78_9BACT</name>
<accession>A0A1F6XL78</accession>
<dbReference type="AlphaFoldDB" id="A0A1F6XL78"/>
<evidence type="ECO:0000313" key="2">
    <source>
        <dbReference type="Proteomes" id="UP000176629"/>
    </source>
</evidence>
<comment type="caution">
    <text evidence="1">The sequence shown here is derived from an EMBL/GenBank/DDBJ whole genome shotgun (WGS) entry which is preliminary data.</text>
</comment>
<dbReference type="STRING" id="1801773.A3A03_03590"/>
<dbReference type="EMBL" id="MFUX01000012">
    <property type="protein sequence ID" value="OGI94748.1"/>
    <property type="molecule type" value="Genomic_DNA"/>
</dbReference>
<sequence>MNPEGRKDLKLATVFEAILHEHGEQSNWFGETAVTIKTSRFDDIANGVDEIVEFEEQESSPSYLALAVDATYSTFPDHKLQKIKAEINEGELAQIKYAVVENIGFRGELKKVPKVVVGVSARTVNELVELWLSKDNKALANHPVQMQILEEVLMQAQAFAKYAESKGHHEIARKYEKTQAIIEGVIEQKKNQIGFSDSGKRDDVFTSLEVGLSHAMRE</sequence>
<reference evidence="1 2" key="1">
    <citation type="journal article" date="2016" name="Nat. Commun.">
        <title>Thousands of microbial genomes shed light on interconnected biogeochemical processes in an aquifer system.</title>
        <authorList>
            <person name="Anantharaman K."/>
            <person name="Brown C.T."/>
            <person name="Hug L.A."/>
            <person name="Sharon I."/>
            <person name="Castelle C.J."/>
            <person name="Probst A.J."/>
            <person name="Thomas B.C."/>
            <person name="Singh A."/>
            <person name="Wilkins M.J."/>
            <person name="Karaoz U."/>
            <person name="Brodie E.L."/>
            <person name="Williams K.H."/>
            <person name="Hubbard S.S."/>
            <person name="Banfield J.F."/>
        </authorList>
    </citation>
    <scope>NUCLEOTIDE SEQUENCE [LARGE SCALE GENOMIC DNA]</scope>
</reference>
<protein>
    <submittedName>
        <fullName evidence="1">Uncharacterized protein</fullName>
    </submittedName>
</protein>
<evidence type="ECO:0000313" key="1">
    <source>
        <dbReference type="EMBL" id="OGI94748.1"/>
    </source>
</evidence>
<gene>
    <name evidence="1" type="ORF">A3A03_03590</name>
</gene>
<dbReference type="Proteomes" id="UP000176629">
    <property type="component" value="Unassembled WGS sequence"/>
</dbReference>